<proteinExistence type="predicted"/>
<feature type="transmembrane region" description="Helical" evidence="8">
    <location>
        <begin position="186"/>
        <end position="202"/>
    </location>
</feature>
<keyword evidence="11" id="KW-1185">Reference proteome</keyword>
<dbReference type="PANTHER" id="PTHR33908">
    <property type="entry name" value="MANNOSYLTRANSFERASE YKCB-RELATED"/>
    <property type="match status" value="1"/>
</dbReference>
<evidence type="ECO:0000256" key="7">
    <source>
        <dbReference type="ARBA" id="ARBA00023136"/>
    </source>
</evidence>
<dbReference type="InterPro" id="IPR050297">
    <property type="entry name" value="LipidA_mod_glycosyltrf_83"/>
</dbReference>
<gene>
    <name evidence="10" type="ORF">ACFQ2I_18065</name>
</gene>
<keyword evidence="5 8" id="KW-0812">Transmembrane</keyword>
<feature type="transmembrane region" description="Helical" evidence="8">
    <location>
        <begin position="365"/>
        <end position="384"/>
    </location>
</feature>
<sequence length="557" mass="62537">MEDGVLLRLVDKSHCTADCCVKLLLLVQERGRRGLRQLTGCWQWLRANPLLAVLFAMGVLVRVFAWGSVPPGLNQDEASIGYDAYALLHYGIDRNGSFLPMHLVAWGSGQNALYAYFSMPFIYLFGLDEVSIRIVSLIFGLLGMCAVYWLAKEIFGEGNGAVLGAFLIVICPWHIMMSRWALESNLFPTLVLLAIVCLLQALKRGGIGWWAGFSILISLSMYAYGTSYFFVPVFLLGSALYLGATRVVKLRVLLTQCGAILILTLPILLFLWINRAGRAAIDLGLMTIPRLTVPRVEQVSSLFGSDAFHRAGANLQQFLDIYVTGHDGLLWNAIPAFGYLYPISLPFIVIGIGYMGKLALKDRNVSAALIMLMFITALMMTLVTDTNMNRINIIFYPTVLLAASGLFWTWKNVKGAAYGAIAAFCLFFAAFSVNYFKEYPDRISPMFYESLGDSIRYASQATEGKIYVTDKVNMPYIFVLFYEQFDPHEFQATVKYKHEDAPFRQVESFGRYAFEQVPELRPNEAAAYILYNSDAMQQVPEGYAIRRFNHFTVISKQ</sequence>
<evidence type="ECO:0000256" key="3">
    <source>
        <dbReference type="ARBA" id="ARBA00022676"/>
    </source>
</evidence>
<comment type="subcellular location">
    <subcellularLocation>
        <location evidence="1">Cell membrane</location>
        <topology evidence="1">Multi-pass membrane protein</topology>
    </subcellularLocation>
</comment>
<evidence type="ECO:0000256" key="6">
    <source>
        <dbReference type="ARBA" id="ARBA00022989"/>
    </source>
</evidence>
<dbReference type="EMBL" id="JBHTJZ010000033">
    <property type="protein sequence ID" value="MFD0961259.1"/>
    <property type="molecule type" value="Genomic_DNA"/>
</dbReference>
<evidence type="ECO:0000256" key="5">
    <source>
        <dbReference type="ARBA" id="ARBA00022692"/>
    </source>
</evidence>
<dbReference type="EC" id="2.4.-.-" evidence="10"/>
<keyword evidence="2" id="KW-1003">Cell membrane</keyword>
<feature type="transmembrane region" description="Helical" evidence="8">
    <location>
        <begin position="130"/>
        <end position="150"/>
    </location>
</feature>
<evidence type="ECO:0000259" key="9">
    <source>
        <dbReference type="Pfam" id="PF13231"/>
    </source>
</evidence>
<dbReference type="InterPro" id="IPR038731">
    <property type="entry name" value="RgtA/B/C-like"/>
</dbReference>
<keyword evidence="3 10" id="KW-0328">Glycosyltransferase</keyword>
<feature type="domain" description="Glycosyltransferase RgtA/B/C/D-like" evidence="9">
    <location>
        <begin position="114"/>
        <end position="268"/>
    </location>
</feature>
<feature type="transmembrane region" description="Helical" evidence="8">
    <location>
        <begin position="416"/>
        <end position="436"/>
    </location>
</feature>
<feature type="transmembrane region" description="Helical" evidence="8">
    <location>
        <begin position="339"/>
        <end position="359"/>
    </location>
</feature>
<dbReference type="RefSeq" id="WP_377566638.1">
    <property type="nucleotide sequence ID" value="NZ_JBHTJZ010000033.1"/>
</dbReference>
<dbReference type="Proteomes" id="UP001596989">
    <property type="component" value="Unassembled WGS sequence"/>
</dbReference>
<evidence type="ECO:0000313" key="11">
    <source>
        <dbReference type="Proteomes" id="UP001596989"/>
    </source>
</evidence>
<evidence type="ECO:0000256" key="8">
    <source>
        <dbReference type="SAM" id="Phobius"/>
    </source>
</evidence>
<evidence type="ECO:0000256" key="1">
    <source>
        <dbReference type="ARBA" id="ARBA00004651"/>
    </source>
</evidence>
<reference evidence="11" key="1">
    <citation type="journal article" date="2019" name="Int. J. Syst. Evol. Microbiol.">
        <title>The Global Catalogue of Microorganisms (GCM) 10K type strain sequencing project: providing services to taxonomists for standard genome sequencing and annotation.</title>
        <authorList>
            <consortium name="The Broad Institute Genomics Platform"/>
            <consortium name="The Broad Institute Genome Sequencing Center for Infectious Disease"/>
            <person name="Wu L."/>
            <person name="Ma J."/>
        </authorList>
    </citation>
    <scope>NUCLEOTIDE SEQUENCE [LARGE SCALE GENOMIC DNA]</scope>
    <source>
        <strain evidence="11">CCUG 59129</strain>
    </source>
</reference>
<keyword evidence="6 8" id="KW-1133">Transmembrane helix</keyword>
<protein>
    <submittedName>
        <fullName evidence="10">ArnT family glycosyltransferase</fullName>
        <ecNumber evidence="10">2.4.-.-</ecNumber>
    </submittedName>
</protein>
<dbReference type="PANTHER" id="PTHR33908:SF3">
    <property type="entry name" value="UNDECAPRENYL PHOSPHATE-ALPHA-4-AMINO-4-DEOXY-L-ARABINOSE ARABINOSYL TRANSFERASE"/>
    <property type="match status" value="1"/>
</dbReference>
<evidence type="ECO:0000256" key="4">
    <source>
        <dbReference type="ARBA" id="ARBA00022679"/>
    </source>
</evidence>
<name>A0ABW3HUP9_9BACL</name>
<feature type="transmembrane region" description="Helical" evidence="8">
    <location>
        <begin position="50"/>
        <end position="69"/>
    </location>
</feature>
<keyword evidence="7 8" id="KW-0472">Membrane</keyword>
<keyword evidence="4 10" id="KW-0808">Transferase</keyword>
<evidence type="ECO:0000313" key="10">
    <source>
        <dbReference type="EMBL" id="MFD0961259.1"/>
    </source>
</evidence>
<feature type="transmembrane region" description="Helical" evidence="8">
    <location>
        <begin position="250"/>
        <end position="273"/>
    </location>
</feature>
<feature type="transmembrane region" description="Helical" evidence="8">
    <location>
        <begin position="391"/>
        <end position="410"/>
    </location>
</feature>
<dbReference type="Pfam" id="PF13231">
    <property type="entry name" value="PMT_2"/>
    <property type="match status" value="1"/>
</dbReference>
<comment type="caution">
    <text evidence="10">The sequence shown here is derived from an EMBL/GenBank/DDBJ whole genome shotgun (WGS) entry which is preliminary data.</text>
</comment>
<feature type="transmembrane region" description="Helical" evidence="8">
    <location>
        <begin position="209"/>
        <end position="230"/>
    </location>
</feature>
<dbReference type="GO" id="GO:0016757">
    <property type="term" value="F:glycosyltransferase activity"/>
    <property type="evidence" value="ECO:0007669"/>
    <property type="project" value="UniProtKB-KW"/>
</dbReference>
<accession>A0ABW3HUP9</accession>
<feature type="transmembrane region" description="Helical" evidence="8">
    <location>
        <begin position="162"/>
        <end position="180"/>
    </location>
</feature>
<organism evidence="10 11">
    <name type="scientific">Paenibacillus chungangensis</name>
    <dbReference type="NCBI Taxonomy" id="696535"/>
    <lineage>
        <taxon>Bacteria</taxon>
        <taxon>Bacillati</taxon>
        <taxon>Bacillota</taxon>
        <taxon>Bacilli</taxon>
        <taxon>Bacillales</taxon>
        <taxon>Paenibacillaceae</taxon>
        <taxon>Paenibacillus</taxon>
    </lineage>
</organism>
<evidence type="ECO:0000256" key="2">
    <source>
        <dbReference type="ARBA" id="ARBA00022475"/>
    </source>
</evidence>